<accession>A0A011Q1E0</accession>
<feature type="domain" description="PAC" evidence="4">
    <location>
        <begin position="277"/>
        <end position="329"/>
    </location>
</feature>
<evidence type="ECO:0000259" key="5">
    <source>
        <dbReference type="PROSITE" id="PS50883"/>
    </source>
</evidence>
<dbReference type="PROSITE" id="PS50112">
    <property type="entry name" value="PAS"/>
    <property type="match status" value="1"/>
</dbReference>
<dbReference type="PANTHER" id="PTHR44757:SF2">
    <property type="entry name" value="BIOFILM ARCHITECTURE MAINTENANCE PROTEIN MBAA"/>
    <property type="match status" value="1"/>
</dbReference>
<dbReference type="CDD" id="cd00130">
    <property type="entry name" value="PAS"/>
    <property type="match status" value="2"/>
</dbReference>
<dbReference type="SMART" id="SM00267">
    <property type="entry name" value="GGDEF"/>
    <property type="match status" value="1"/>
</dbReference>
<dbReference type="InterPro" id="IPR029787">
    <property type="entry name" value="Nucleotide_cyclase"/>
</dbReference>
<keyword evidence="7" id="KW-0378">Hydrolase</keyword>
<dbReference type="NCBIfam" id="TIGR00254">
    <property type="entry name" value="GGDEF"/>
    <property type="match status" value="1"/>
</dbReference>
<dbReference type="InterPro" id="IPR035965">
    <property type="entry name" value="PAS-like_dom_sf"/>
</dbReference>
<dbReference type="PROSITE" id="PS50887">
    <property type="entry name" value="GGDEF"/>
    <property type="match status" value="1"/>
</dbReference>
<name>A0A011Q1E0_9PROT</name>
<dbReference type="SMART" id="SM00091">
    <property type="entry name" value="PAS"/>
    <property type="match status" value="2"/>
</dbReference>
<dbReference type="InterPro" id="IPR000700">
    <property type="entry name" value="PAS-assoc_C"/>
</dbReference>
<dbReference type="Gene3D" id="3.30.70.270">
    <property type="match status" value="1"/>
</dbReference>
<dbReference type="PROSITE" id="PS50113">
    <property type="entry name" value="PAC"/>
    <property type="match status" value="2"/>
</dbReference>
<dbReference type="STRING" id="1454003.AW10_00199"/>
<dbReference type="InterPro" id="IPR043128">
    <property type="entry name" value="Rev_trsase/Diguanyl_cyclase"/>
</dbReference>
<gene>
    <name evidence="7" type="primary">gmr_3</name>
    <name evidence="7" type="ORF">AW10_00199</name>
</gene>
<dbReference type="InterPro" id="IPR000014">
    <property type="entry name" value="PAS"/>
</dbReference>
<dbReference type="SMART" id="SM00086">
    <property type="entry name" value="PAC"/>
    <property type="match status" value="2"/>
</dbReference>
<dbReference type="SMART" id="SM00052">
    <property type="entry name" value="EAL"/>
    <property type="match status" value="1"/>
</dbReference>
<dbReference type="Pfam" id="PF00989">
    <property type="entry name" value="PAS"/>
    <property type="match status" value="1"/>
</dbReference>
<sequence>MCSQDKRSPRRQASPPSERPEADQALRCAAEDRLRELATRPSESIEADWPEAARQLLYELRVHQTELEMQNEELRRVQLELDATRARYFDIYDLAPVGYCTLSEQGLILEANLTAATLFGITRGELARQRLSRFILKADQDIFYLHRMQLLADGQRQACEMRMVALDGAPFWAHLETVPALASDGRRVLRTVISDITERRQTEAELRIAAVAFQSQQAMLVTDANRIILRVNRAFTQMTGYSAEEAIGQTPFMLESSRHDADFYRAMWKTIDRKGCWQGEIWDRRKDGETYPKWLTISAVKCSDGSVTNYVGMQYDITERKVAEEKIEELALFDSLTHLPNRTLLRDHLKQAMTTGQRSKTFGALLFVDLDHFKALNDTKGHHQGDLLLKAVAQRLTASIRESDTVARLGGDEFVVIMGNLHRKMEQAVTQAELIGEKILIALNQPYRLDDADHQGTASIGATLFRGHETSSDDLLRQADLAMYKAKAAGRNSMHFFAPAMQAVVLEHAALEASLRMAIQEDRLVLHYQAQVAADGRVAGSEVLLRWQHPERGMMAPTDFLPLAEATHLIVPLGYWVLETACKQLAAWAARPEMAPLTLAVNVSAQQFREADFVEQILAILTRTGADPRRLSLELTESLLVEHAQESIEKMLALKARGLGFSLDDFGTGYSSLSCLQRLPLDQLKIDQSFVRNILSNPSDAEIARIVVALARSRALTVIAEGVETQAQRDFLEASGCYLYQGNFFSQPLPIEGFEEFVRRH</sequence>
<dbReference type="Pfam" id="PF00563">
    <property type="entry name" value="EAL"/>
    <property type="match status" value="1"/>
</dbReference>
<evidence type="ECO:0000259" key="4">
    <source>
        <dbReference type="PROSITE" id="PS50113"/>
    </source>
</evidence>
<dbReference type="GO" id="GO:0006355">
    <property type="term" value="P:regulation of DNA-templated transcription"/>
    <property type="evidence" value="ECO:0007669"/>
    <property type="project" value="InterPro"/>
</dbReference>
<dbReference type="GO" id="GO:0071111">
    <property type="term" value="F:cyclic-guanylate-specific phosphodiesterase activity"/>
    <property type="evidence" value="ECO:0007669"/>
    <property type="project" value="UniProtKB-EC"/>
</dbReference>
<dbReference type="EC" id="3.1.4.52" evidence="7"/>
<evidence type="ECO:0000259" key="3">
    <source>
        <dbReference type="PROSITE" id="PS50112"/>
    </source>
</evidence>
<dbReference type="SUPFAM" id="SSF55073">
    <property type="entry name" value="Nucleotide cyclase"/>
    <property type="match status" value="1"/>
</dbReference>
<protein>
    <submittedName>
        <fullName evidence="7">Cyclic di-GMP phosphodiesterase Gmr</fullName>
        <ecNumber evidence="7">3.1.4.52</ecNumber>
    </submittedName>
</protein>
<feature type="coiled-coil region" evidence="1">
    <location>
        <begin position="60"/>
        <end position="87"/>
    </location>
</feature>
<dbReference type="InterPro" id="IPR000160">
    <property type="entry name" value="GGDEF_dom"/>
</dbReference>
<evidence type="ECO:0000313" key="8">
    <source>
        <dbReference type="Proteomes" id="UP000021816"/>
    </source>
</evidence>
<dbReference type="SUPFAM" id="SSF141868">
    <property type="entry name" value="EAL domain-like"/>
    <property type="match status" value="1"/>
</dbReference>
<dbReference type="AlphaFoldDB" id="A0A011Q1E0"/>
<dbReference type="EMBL" id="JEMX01000007">
    <property type="protein sequence ID" value="EXI82965.1"/>
    <property type="molecule type" value="Genomic_DNA"/>
</dbReference>
<dbReference type="InterPro" id="IPR001610">
    <property type="entry name" value="PAC"/>
</dbReference>
<evidence type="ECO:0000256" key="2">
    <source>
        <dbReference type="SAM" id="MobiDB-lite"/>
    </source>
</evidence>
<dbReference type="NCBIfam" id="TIGR00229">
    <property type="entry name" value="sensory_box"/>
    <property type="match status" value="2"/>
</dbReference>
<feature type="domain" description="PAC" evidence="4">
    <location>
        <begin position="157"/>
        <end position="208"/>
    </location>
</feature>
<dbReference type="PATRIC" id="fig|1454003.3.peg.201"/>
<keyword evidence="1" id="KW-0175">Coiled coil</keyword>
<dbReference type="CDD" id="cd01948">
    <property type="entry name" value="EAL"/>
    <property type="match status" value="1"/>
</dbReference>
<dbReference type="InterPro" id="IPR035919">
    <property type="entry name" value="EAL_sf"/>
</dbReference>
<feature type="domain" description="PAS" evidence="3">
    <location>
        <begin position="204"/>
        <end position="250"/>
    </location>
</feature>
<feature type="domain" description="GGDEF" evidence="6">
    <location>
        <begin position="361"/>
        <end position="499"/>
    </location>
</feature>
<evidence type="ECO:0000313" key="7">
    <source>
        <dbReference type="EMBL" id="EXI82965.1"/>
    </source>
</evidence>
<dbReference type="InterPro" id="IPR001633">
    <property type="entry name" value="EAL_dom"/>
</dbReference>
<evidence type="ECO:0000259" key="6">
    <source>
        <dbReference type="PROSITE" id="PS50887"/>
    </source>
</evidence>
<dbReference type="Proteomes" id="UP000021816">
    <property type="component" value="Unassembled WGS sequence"/>
</dbReference>
<feature type="region of interest" description="Disordered" evidence="2">
    <location>
        <begin position="1"/>
        <end position="24"/>
    </location>
</feature>
<dbReference type="PANTHER" id="PTHR44757">
    <property type="entry name" value="DIGUANYLATE CYCLASE DGCP"/>
    <property type="match status" value="1"/>
</dbReference>
<dbReference type="InterPro" id="IPR052155">
    <property type="entry name" value="Biofilm_reg_signaling"/>
</dbReference>
<reference evidence="7 8" key="1">
    <citation type="submission" date="2014-02" db="EMBL/GenBank/DDBJ databases">
        <title>Expanding our view of genomic diversity in Candidatus Accumulibacter clades.</title>
        <authorList>
            <person name="Skennerton C.T."/>
            <person name="Barr J.J."/>
            <person name="Slater F.R."/>
            <person name="Bond P.L."/>
            <person name="Tyson G.W."/>
        </authorList>
    </citation>
    <scope>NUCLEOTIDE SEQUENCE [LARGE SCALE GENOMIC DNA]</scope>
    <source>
        <strain evidence="8">BA-92</strain>
    </source>
</reference>
<dbReference type="Gene3D" id="3.30.450.20">
    <property type="entry name" value="PAS domain"/>
    <property type="match status" value="2"/>
</dbReference>
<dbReference type="Pfam" id="PF00990">
    <property type="entry name" value="GGDEF"/>
    <property type="match status" value="1"/>
</dbReference>
<dbReference type="CDD" id="cd01949">
    <property type="entry name" value="GGDEF"/>
    <property type="match status" value="1"/>
</dbReference>
<dbReference type="SUPFAM" id="SSF55785">
    <property type="entry name" value="PYP-like sensor domain (PAS domain)"/>
    <property type="match status" value="2"/>
</dbReference>
<evidence type="ECO:0000256" key="1">
    <source>
        <dbReference type="SAM" id="Coils"/>
    </source>
</evidence>
<dbReference type="Pfam" id="PF13426">
    <property type="entry name" value="PAS_9"/>
    <property type="match status" value="1"/>
</dbReference>
<dbReference type="FunFam" id="3.30.70.270:FF:000001">
    <property type="entry name" value="Diguanylate cyclase domain protein"/>
    <property type="match status" value="1"/>
</dbReference>
<feature type="domain" description="EAL" evidence="5">
    <location>
        <begin position="508"/>
        <end position="761"/>
    </location>
</feature>
<dbReference type="InterPro" id="IPR013767">
    <property type="entry name" value="PAS_fold"/>
</dbReference>
<organism evidence="7 8">
    <name type="scientific">Candidatus Accumulibacter appositus</name>
    <dbReference type="NCBI Taxonomy" id="1454003"/>
    <lineage>
        <taxon>Bacteria</taxon>
        <taxon>Pseudomonadati</taxon>
        <taxon>Pseudomonadota</taxon>
        <taxon>Betaproteobacteria</taxon>
        <taxon>Candidatus Accumulibacter</taxon>
    </lineage>
</organism>
<proteinExistence type="predicted"/>
<comment type="caution">
    <text evidence="7">The sequence shown here is derived from an EMBL/GenBank/DDBJ whole genome shotgun (WGS) entry which is preliminary data.</text>
</comment>
<dbReference type="Gene3D" id="3.20.20.450">
    <property type="entry name" value="EAL domain"/>
    <property type="match status" value="1"/>
</dbReference>
<dbReference type="PROSITE" id="PS50883">
    <property type="entry name" value="EAL"/>
    <property type="match status" value="1"/>
</dbReference>